<proteinExistence type="predicted"/>
<dbReference type="AlphaFoldDB" id="A0A816KFD8"/>
<reference evidence="2" key="1">
    <citation type="submission" date="2021-01" db="EMBL/GenBank/DDBJ databases">
        <authorList>
            <consortium name="Genoscope - CEA"/>
            <person name="William W."/>
        </authorList>
    </citation>
    <scope>NUCLEOTIDE SEQUENCE</scope>
</reference>
<feature type="compositionally biased region" description="Basic and acidic residues" evidence="1">
    <location>
        <begin position="46"/>
        <end position="64"/>
    </location>
</feature>
<protein>
    <submittedName>
        <fullName evidence="2">(rape) hypothetical protein</fullName>
    </submittedName>
</protein>
<evidence type="ECO:0000256" key="1">
    <source>
        <dbReference type="SAM" id="MobiDB-lite"/>
    </source>
</evidence>
<dbReference type="EMBL" id="HG994366">
    <property type="protein sequence ID" value="CAF1920454.1"/>
    <property type="molecule type" value="Genomic_DNA"/>
</dbReference>
<name>A0A816KFD8_BRANA</name>
<sequence length="75" mass="8566">MEEVTTHIRAGINLPPRTRKHISRLERHPKQTETVMKQPAFVSKRTQADKFTDPTKHPQDKGEVAIRTGLCPLLP</sequence>
<dbReference type="Proteomes" id="UP001295469">
    <property type="component" value="Chromosome C02"/>
</dbReference>
<organism evidence="2">
    <name type="scientific">Brassica napus</name>
    <name type="common">Rape</name>
    <dbReference type="NCBI Taxonomy" id="3708"/>
    <lineage>
        <taxon>Eukaryota</taxon>
        <taxon>Viridiplantae</taxon>
        <taxon>Streptophyta</taxon>
        <taxon>Embryophyta</taxon>
        <taxon>Tracheophyta</taxon>
        <taxon>Spermatophyta</taxon>
        <taxon>Magnoliopsida</taxon>
        <taxon>eudicotyledons</taxon>
        <taxon>Gunneridae</taxon>
        <taxon>Pentapetalae</taxon>
        <taxon>rosids</taxon>
        <taxon>malvids</taxon>
        <taxon>Brassicales</taxon>
        <taxon>Brassicaceae</taxon>
        <taxon>Brassiceae</taxon>
        <taxon>Brassica</taxon>
    </lineage>
</organism>
<gene>
    <name evidence="2" type="ORF">DARMORV10_C02P55140.1</name>
</gene>
<feature type="region of interest" description="Disordered" evidence="1">
    <location>
        <begin position="17"/>
        <end position="75"/>
    </location>
</feature>
<accession>A0A816KFD8</accession>
<evidence type="ECO:0000313" key="2">
    <source>
        <dbReference type="EMBL" id="CAF1920454.1"/>
    </source>
</evidence>